<organism evidence="7 8">
    <name type="scientific">Penicillium crustosum</name>
    <name type="common">Blue mold fungus</name>
    <dbReference type="NCBI Taxonomy" id="36656"/>
    <lineage>
        <taxon>Eukaryota</taxon>
        <taxon>Fungi</taxon>
        <taxon>Dikarya</taxon>
        <taxon>Ascomycota</taxon>
        <taxon>Pezizomycotina</taxon>
        <taxon>Eurotiomycetes</taxon>
        <taxon>Eurotiomycetidae</taxon>
        <taxon>Eurotiales</taxon>
        <taxon>Aspergillaceae</taxon>
        <taxon>Penicillium</taxon>
    </lineage>
</organism>
<dbReference type="InterPro" id="IPR036188">
    <property type="entry name" value="FAD/NAD-bd_sf"/>
</dbReference>
<proteinExistence type="inferred from homology"/>
<dbReference type="InterPro" id="IPR051209">
    <property type="entry name" value="FAD-bind_Monooxygenase_sf"/>
</dbReference>
<reference evidence="7" key="1">
    <citation type="submission" date="2020-02" db="EMBL/GenBank/DDBJ databases">
        <authorList>
            <person name="Lichtner F.J."/>
        </authorList>
    </citation>
    <scope>NUCLEOTIDE SEQUENCE</scope>
    <source>
        <strain evidence="7">G10</strain>
    </source>
</reference>
<evidence type="ECO:0000256" key="2">
    <source>
        <dbReference type="ARBA" id="ARBA00010139"/>
    </source>
</evidence>
<keyword evidence="8" id="KW-1185">Reference proteome</keyword>
<dbReference type="SUPFAM" id="SSF51905">
    <property type="entry name" value="FAD/NAD(P)-binding domain"/>
    <property type="match status" value="3"/>
</dbReference>
<gene>
    <name evidence="7" type="ORF">PCG10_002615</name>
</gene>
<dbReference type="GO" id="GO:0004499">
    <property type="term" value="F:N,N-dimethylaniline monooxygenase activity"/>
    <property type="evidence" value="ECO:0007669"/>
    <property type="project" value="InterPro"/>
</dbReference>
<evidence type="ECO:0000313" key="8">
    <source>
        <dbReference type="Proteomes" id="UP000701341"/>
    </source>
</evidence>
<feature type="region of interest" description="Disordered" evidence="6">
    <location>
        <begin position="576"/>
        <end position="596"/>
    </location>
</feature>
<keyword evidence="5" id="KW-0560">Oxidoreductase</keyword>
<comment type="cofactor">
    <cofactor evidence="1">
        <name>FAD</name>
        <dbReference type="ChEBI" id="CHEBI:57692"/>
    </cofactor>
</comment>
<accession>A0A9P5L5P6</accession>
<dbReference type="Proteomes" id="UP000701341">
    <property type="component" value="Unassembled WGS sequence"/>
</dbReference>
<dbReference type="AlphaFoldDB" id="A0A9P5L5P6"/>
<name>A0A9P5L5P6_PENCR</name>
<dbReference type="InterPro" id="IPR020946">
    <property type="entry name" value="Flavin_mOase-like"/>
</dbReference>
<comment type="caution">
    <text evidence="7">The sequence shown here is derived from an EMBL/GenBank/DDBJ whole genome shotgun (WGS) entry which is preliminary data.</text>
</comment>
<evidence type="ECO:0000256" key="1">
    <source>
        <dbReference type="ARBA" id="ARBA00001974"/>
    </source>
</evidence>
<keyword evidence="4" id="KW-0274">FAD</keyword>
<dbReference type="Pfam" id="PF00743">
    <property type="entry name" value="FMO-like"/>
    <property type="match status" value="1"/>
</dbReference>
<dbReference type="PANTHER" id="PTHR42877:SF7">
    <property type="entry name" value="FLAVIN-BINDING MONOOXYGENASE-RELATED"/>
    <property type="match status" value="1"/>
</dbReference>
<keyword evidence="3" id="KW-0285">Flavoprotein</keyword>
<dbReference type="GO" id="GO:0050660">
    <property type="term" value="F:flavin adenine dinucleotide binding"/>
    <property type="evidence" value="ECO:0007669"/>
    <property type="project" value="InterPro"/>
</dbReference>
<evidence type="ECO:0000256" key="3">
    <source>
        <dbReference type="ARBA" id="ARBA00022630"/>
    </source>
</evidence>
<dbReference type="Gene3D" id="3.50.50.60">
    <property type="entry name" value="FAD/NAD(P)-binding domain"/>
    <property type="match status" value="2"/>
</dbReference>
<dbReference type="PANTHER" id="PTHR42877">
    <property type="entry name" value="L-ORNITHINE N(5)-MONOOXYGENASE-RELATED"/>
    <property type="match status" value="1"/>
</dbReference>
<evidence type="ECO:0000256" key="6">
    <source>
        <dbReference type="SAM" id="MobiDB-lite"/>
    </source>
</evidence>
<dbReference type="GO" id="GO:0050661">
    <property type="term" value="F:NADP binding"/>
    <property type="evidence" value="ECO:0007669"/>
    <property type="project" value="InterPro"/>
</dbReference>
<evidence type="ECO:0000256" key="5">
    <source>
        <dbReference type="ARBA" id="ARBA00023002"/>
    </source>
</evidence>
<evidence type="ECO:0000256" key="4">
    <source>
        <dbReference type="ARBA" id="ARBA00022827"/>
    </source>
</evidence>
<comment type="similarity">
    <text evidence="2">Belongs to the FAD-binding monooxygenase family.</text>
</comment>
<sequence>MGESTPHHIPCMNALAGKYGWPQENERGYRITESLAGTKRPMRIVHVGCGAAGICLAKFIPDRVENVSFVCYDKNSDIGGTWLENRYPGCACDIPSPDYQFTWARNPNWSNFYSSSPEIWKYFKQVVDQHSLGKFMKLNHKVEGAYWDSERGKWKVHVRDLLVDKTFIDECDIFINGGGILNNWKMPEIDGLESFNGLLVHTAAYPEGTDLNGKRVAVIGIGSSGVQVIAKIASQVSKLYTWVRSPTWITTGFAQKYAGEGGQNVTYSAEQKKQWRENYPEYLQYCKDIETELNQRFKFILTGSEDAQSALRFSVDEMKSKLAGREDLIESLIPTEFGIGCRRPTPGNGFLEALTLPHVHTFTKSGIARITENGFVTTNGEEHEVDVIICATGFDTTWVPRFPIVHDGRNAQDFMRERTLSYLAMAIPEVPNYFTVGGPYGPVGHGNTLMVNERLISNILKIVEKMQLEGIKSIRPKLGVCEDFEEHAQLFCKRTAWDGKCASWFKQGKKDGKLTIWPGSRLLFFEAMKDPRYEDYDIEYLSGNTWGWLGCGFTLKEYDGSDIAYYIGTEEHPGAMLPEESAKTESRAPWGVPGNL</sequence>
<protein>
    <submittedName>
        <fullName evidence="7">Uncharacterized protein</fullName>
    </submittedName>
</protein>
<dbReference type="EMBL" id="JAAOZQ010000015">
    <property type="protein sequence ID" value="KAF7527651.1"/>
    <property type="molecule type" value="Genomic_DNA"/>
</dbReference>
<evidence type="ECO:0000313" key="7">
    <source>
        <dbReference type="EMBL" id="KAF7527651.1"/>
    </source>
</evidence>